<evidence type="ECO:0000313" key="1">
    <source>
        <dbReference type="Proteomes" id="UP000887576"/>
    </source>
</evidence>
<dbReference type="WBParaSite" id="JU765_v2.g15894.t1">
    <property type="protein sequence ID" value="JU765_v2.g15894.t1"/>
    <property type="gene ID" value="JU765_v2.g15894"/>
</dbReference>
<sequence>MFKKSKSQSKIIPQGLANRIPPETEASKEKDPPRPGSAISRDFVPKKQQKVIQNWKKNNSEDSTSTNQSTNQQAVNTPFGFVPFKSAPLPIYGNRMNPNGENPAKQGNPVYGTKMNPNGTQPTTQAAIANYMQNAYQQSPQLQRPDSVLTATDMNSRPGSELGMFRLPSRYQSYTTLPRPEQLPIDTQPIQQPIYGTMLPKVAINHNRTASIDRNSIYGTTEKRPLSQISGSKSLHTIHTEPCLPRVGSKAALSFYGVPYPDEDPYGPKSAITYQQSPQLQRPDSVLTATDMNSRPGSELGMFRLPSRYQSYTTLPRPEQLPVDTQPIQQPIYGTMLPKVAINHNRTASIDRNSIYGTTEKRPLSQISGSKSLHTIHTEPCLPRVGSKAALSFYGVPYPDEDPYGPKSAISWDSLNLLGALQILFGILILVVSGLRLFESPSNSHVYEIGFSILLVTNGLISCLSAFQHNYSLFVITLVFSTINLLLSSFPIYSGSEPFFNIPEQKIITAFDAIKTQQTSPSNQLKFCLLVTSLVAALACLGNVLICCKSMGKLLFHVETLRLQNDLNKKSKEFIVQP</sequence>
<accession>A0AC34QFS9</accession>
<reference evidence="2" key="1">
    <citation type="submission" date="2022-11" db="UniProtKB">
        <authorList>
            <consortium name="WormBaseParasite"/>
        </authorList>
    </citation>
    <scope>IDENTIFICATION</scope>
</reference>
<protein>
    <submittedName>
        <fullName evidence="2">Uncharacterized protein</fullName>
    </submittedName>
</protein>
<name>A0AC34QFS9_9BILA</name>
<proteinExistence type="predicted"/>
<organism evidence="1 2">
    <name type="scientific">Panagrolaimus sp. JU765</name>
    <dbReference type="NCBI Taxonomy" id="591449"/>
    <lineage>
        <taxon>Eukaryota</taxon>
        <taxon>Metazoa</taxon>
        <taxon>Ecdysozoa</taxon>
        <taxon>Nematoda</taxon>
        <taxon>Chromadorea</taxon>
        <taxon>Rhabditida</taxon>
        <taxon>Tylenchina</taxon>
        <taxon>Panagrolaimomorpha</taxon>
        <taxon>Panagrolaimoidea</taxon>
        <taxon>Panagrolaimidae</taxon>
        <taxon>Panagrolaimus</taxon>
    </lineage>
</organism>
<dbReference type="Proteomes" id="UP000887576">
    <property type="component" value="Unplaced"/>
</dbReference>
<evidence type="ECO:0000313" key="2">
    <source>
        <dbReference type="WBParaSite" id="JU765_v2.g15894.t1"/>
    </source>
</evidence>